<feature type="region of interest" description="Disordered" evidence="1">
    <location>
        <begin position="49"/>
        <end position="69"/>
    </location>
</feature>
<reference evidence="2 3" key="1">
    <citation type="journal article" date="2024" name="G3 (Bethesda)">
        <title>Genome assembly of Hibiscus sabdariffa L. provides insights into metabolisms of medicinal natural products.</title>
        <authorList>
            <person name="Kim T."/>
        </authorList>
    </citation>
    <scope>NUCLEOTIDE SEQUENCE [LARGE SCALE GENOMIC DNA]</scope>
    <source>
        <strain evidence="2">TK-2024</strain>
        <tissue evidence="2">Old leaves</tissue>
    </source>
</reference>
<dbReference type="Proteomes" id="UP001472677">
    <property type="component" value="Unassembled WGS sequence"/>
</dbReference>
<name>A0ABR2FJ80_9ROSI</name>
<organism evidence="2 3">
    <name type="scientific">Hibiscus sabdariffa</name>
    <name type="common">roselle</name>
    <dbReference type="NCBI Taxonomy" id="183260"/>
    <lineage>
        <taxon>Eukaryota</taxon>
        <taxon>Viridiplantae</taxon>
        <taxon>Streptophyta</taxon>
        <taxon>Embryophyta</taxon>
        <taxon>Tracheophyta</taxon>
        <taxon>Spermatophyta</taxon>
        <taxon>Magnoliopsida</taxon>
        <taxon>eudicotyledons</taxon>
        <taxon>Gunneridae</taxon>
        <taxon>Pentapetalae</taxon>
        <taxon>rosids</taxon>
        <taxon>malvids</taxon>
        <taxon>Malvales</taxon>
        <taxon>Malvaceae</taxon>
        <taxon>Malvoideae</taxon>
        <taxon>Hibiscus</taxon>
    </lineage>
</organism>
<proteinExistence type="predicted"/>
<gene>
    <name evidence="2" type="ORF">V6N12_071243</name>
</gene>
<protein>
    <submittedName>
        <fullName evidence="2">Uncharacterized protein</fullName>
    </submittedName>
</protein>
<dbReference type="EMBL" id="JBBPBM010000006">
    <property type="protein sequence ID" value="KAK8580997.1"/>
    <property type="molecule type" value="Genomic_DNA"/>
</dbReference>
<keyword evidence="3" id="KW-1185">Reference proteome</keyword>
<accession>A0ABR2FJ80</accession>
<sequence>MFSLPLQMLTMRNGSSLYPMCLAGVPQPMQMPPTGMGYDEGHGFFSPNVGAGTFPSNEESTMSTPFNLSDPSTISNLPVAPSAANMSNLEASIGFGSSAGAHYSSFTHSTASKEICKEGRSQLELEMNHAGNSSSSGVS</sequence>
<evidence type="ECO:0000313" key="3">
    <source>
        <dbReference type="Proteomes" id="UP001472677"/>
    </source>
</evidence>
<evidence type="ECO:0000313" key="2">
    <source>
        <dbReference type="EMBL" id="KAK8580997.1"/>
    </source>
</evidence>
<evidence type="ECO:0000256" key="1">
    <source>
        <dbReference type="SAM" id="MobiDB-lite"/>
    </source>
</evidence>
<comment type="caution">
    <text evidence="2">The sequence shown here is derived from an EMBL/GenBank/DDBJ whole genome shotgun (WGS) entry which is preliminary data.</text>
</comment>
<feature type="compositionally biased region" description="Polar residues" evidence="1">
    <location>
        <begin position="54"/>
        <end position="69"/>
    </location>
</feature>